<evidence type="ECO:0000313" key="2">
    <source>
        <dbReference type="Proteomes" id="UP000626092"/>
    </source>
</evidence>
<comment type="caution">
    <text evidence="1">The sequence shown here is derived from an EMBL/GenBank/DDBJ whole genome shotgun (WGS) entry which is preliminary data.</text>
</comment>
<evidence type="ECO:0000313" key="1">
    <source>
        <dbReference type="EMBL" id="KAF7154174.1"/>
    </source>
</evidence>
<dbReference type="AlphaFoldDB" id="A0A834HHD1"/>
<proteinExistence type="predicted"/>
<sequence length="66" mass="7378">MVELYGVLDEGFVFQGFIGTESLCREAEFVNGVVCRRSSVEEENGLLERCWGVYDAVLGSFFCFPA</sequence>
<reference evidence="1" key="1">
    <citation type="submission" date="2019-11" db="EMBL/GenBank/DDBJ databases">
        <authorList>
            <person name="Liu Y."/>
            <person name="Hou J."/>
            <person name="Li T.-Q."/>
            <person name="Guan C.-H."/>
            <person name="Wu X."/>
            <person name="Wu H.-Z."/>
            <person name="Ling F."/>
            <person name="Zhang R."/>
            <person name="Shi X.-G."/>
            <person name="Ren J.-P."/>
            <person name="Chen E.-F."/>
            <person name="Sun J.-M."/>
        </authorList>
    </citation>
    <scope>NUCLEOTIDE SEQUENCE</scope>
    <source>
        <strain evidence="1">Adult_tree_wgs_1</strain>
        <tissue evidence="1">Leaves</tissue>
    </source>
</reference>
<name>A0A834HHD1_RHOSS</name>
<accession>A0A834HHD1</accession>
<gene>
    <name evidence="1" type="ORF">RHSIM_Rhsim01G0080500</name>
</gene>
<keyword evidence="2" id="KW-1185">Reference proteome</keyword>
<dbReference type="Proteomes" id="UP000626092">
    <property type="component" value="Unassembled WGS sequence"/>
</dbReference>
<organism evidence="1 2">
    <name type="scientific">Rhododendron simsii</name>
    <name type="common">Sims's rhododendron</name>
    <dbReference type="NCBI Taxonomy" id="118357"/>
    <lineage>
        <taxon>Eukaryota</taxon>
        <taxon>Viridiplantae</taxon>
        <taxon>Streptophyta</taxon>
        <taxon>Embryophyta</taxon>
        <taxon>Tracheophyta</taxon>
        <taxon>Spermatophyta</taxon>
        <taxon>Magnoliopsida</taxon>
        <taxon>eudicotyledons</taxon>
        <taxon>Gunneridae</taxon>
        <taxon>Pentapetalae</taxon>
        <taxon>asterids</taxon>
        <taxon>Ericales</taxon>
        <taxon>Ericaceae</taxon>
        <taxon>Ericoideae</taxon>
        <taxon>Rhodoreae</taxon>
        <taxon>Rhododendron</taxon>
    </lineage>
</organism>
<dbReference type="EMBL" id="WJXA01000001">
    <property type="protein sequence ID" value="KAF7154174.1"/>
    <property type="molecule type" value="Genomic_DNA"/>
</dbReference>
<protein>
    <submittedName>
        <fullName evidence="1">Uncharacterized protein</fullName>
    </submittedName>
</protein>